<organism evidence="20 21">
    <name type="scientific">Pseudovibrio axinellae</name>
    <dbReference type="NCBI Taxonomy" id="989403"/>
    <lineage>
        <taxon>Bacteria</taxon>
        <taxon>Pseudomonadati</taxon>
        <taxon>Pseudomonadota</taxon>
        <taxon>Alphaproteobacteria</taxon>
        <taxon>Hyphomicrobiales</taxon>
        <taxon>Stappiaceae</taxon>
        <taxon>Pseudovibrio</taxon>
    </lineage>
</organism>
<comment type="caution">
    <text evidence="20">The sequence shown here is derived from an EMBL/GenBank/DDBJ whole genome shotgun (WGS) entry which is preliminary data.</text>
</comment>
<keyword evidence="10 15" id="KW-0186">Copper</keyword>
<comment type="subcellular location">
    <subcellularLocation>
        <location evidence="14">Cell membrane</location>
        <topology evidence="14">Multi-pass membrane protein</topology>
    </subcellularLocation>
    <subcellularLocation>
        <location evidence="1">Membrane</location>
        <topology evidence="1">Multi-pass membrane protein</topology>
    </subcellularLocation>
</comment>
<proteinExistence type="inferred from homology"/>
<dbReference type="RefSeq" id="WP_068005888.1">
    <property type="nucleotide sequence ID" value="NZ_FOFM01000001.1"/>
</dbReference>
<keyword evidence="7" id="KW-1278">Translocase</keyword>
<evidence type="ECO:0000256" key="10">
    <source>
        <dbReference type="ARBA" id="ARBA00023008"/>
    </source>
</evidence>
<dbReference type="Gene3D" id="1.10.287.90">
    <property type="match status" value="1"/>
</dbReference>
<dbReference type="STRING" id="989403.SAMN05421798_101771"/>
<dbReference type="InterPro" id="IPR045187">
    <property type="entry name" value="CcO_II"/>
</dbReference>
<dbReference type="InterPro" id="IPR014222">
    <property type="entry name" value="Cyt_c_oxidase_su2"/>
</dbReference>
<evidence type="ECO:0000256" key="8">
    <source>
        <dbReference type="ARBA" id="ARBA00022982"/>
    </source>
</evidence>
<evidence type="ECO:0000256" key="2">
    <source>
        <dbReference type="ARBA" id="ARBA00007866"/>
    </source>
</evidence>
<evidence type="ECO:0000256" key="1">
    <source>
        <dbReference type="ARBA" id="ARBA00004141"/>
    </source>
</evidence>
<reference evidence="20 21" key="1">
    <citation type="journal article" date="2016" name="Front. Microbiol.">
        <title>Comparative Genomic Analysis Reveals a Diverse Repertoire of Genes Involved in Prokaryote-Eukaryote Interactions within the Pseudovibrio Genus.</title>
        <authorList>
            <person name="Romano S."/>
            <person name="Fernandez-Guerra A."/>
            <person name="Reen F.J."/>
            <person name="Glockner F.O."/>
            <person name="Crowley S.P."/>
            <person name="O'Sullivan O."/>
            <person name="Cotter P.D."/>
            <person name="Adams C."/>
            <person name="Dobson A.D."/>
            <person name="O'Gara F."/>
        </authorList>
    </citation>
    <scope>NUCLEOTIDE SEQUENCE [LARGE SCALE GENOMIC DNA]</scope>
    <source>
        <strain evidence="20 21">Ad2</strain>
    </source>
</reference>
<dbReference type="PROSITE" id="PS50999">
    <property type="entry name" value="COX2_TM"/>
    <property type="match status" value="1"/>
</dbReference>
<dbReference type="SUPFAM" id="SSF49503">
    <property type="entry name" value="Cupredoxins"/>
    <property type="match status" value="1"/>
</dbReference>
<keyword evidence="3 14" id="KW-0813">Transport</keyword>
<evidence type="ECO:0000259" key="19">
    <source>
        <dbReference type="PROSITE" id="PS50999"/>
    </source>
</evidence>
<keyword evidence="21" id="KW-1185">Reference proteome</keyword>
<dbReference type="PANTHER" id="PTHR22888:SF9">
    <property type="entry name" value="CYTOCHROME C OXIDASE SUBUNIT 2"/>
    <property type="match status" value="1"/>
</dbReference>
<keyword evidence="6 15" id="KW-0479">Metal-binding</keyword>
<feature type="transmembrane region" description="Helical" evidence="16">
    <location>
        <begin position="56"/>
        <end position="77"/>
    </location>
</feature>
<dbReference type="GO" id="GO:0005886">
    <property type="term" value="C:plasma membrane"/>
    <property type="evidence" value="ECO:0007669"/>
    <property type="project" value="UniProtKB-SubCell"/>
</dbReference>
<dbReference type="GO" id="GO:0042773">
    <property type="term" value="P:ATP synthesis coupled electron transport"/>
    <property type="evidence" value="ECO:0007669"/>
    <property type="project" value="TreeGrafter"/>
</dbReference>
<comment type="similarity">
    <text evidence="2 14">Belongs to the cytochrome c oxidase subunit 2 family.</text>
</comment>
<dbReference type="SUPFAM" id="SSF81464">
    <property type="entry name" value="Cytochrome c oxidase subunit II-like, transmembrane region"/>
    <property type="match status" value="1"/>
</dbReference>
<dbReference type="NCBIfam" id="TIGR02866">
    <property type="entry name" value="CoxB"/>
    <property type="match status" value="1"/>
</dbReference>
<evidence type="ECO:0000256" key="13">
    <source>
        <dbReference type="ARBA" id="ARBA00047816"/>
    </source>
</evidence>
<dbReference type="InterPro" id="IPR002429">
    <property type="entry name" value="CcO_II-like_C"/>
</dbReference>
<evidence type="ECO:0000256" key="5">
    <source>
        <dbReference type="ARBA" id="ARBA00022692"/>
    </source>
</evidence>
<dbReference type="EMBL" id="LMCB01000017">
    <property type="protein sequence ID" value="KZL18755.1"/>
    <property type="molecule type" value="Genomic_DNA"/>
</dbReference>
<dbReference type="OrthoDB" id="9781261at2"/>
<dbReference type="Pfam" id="PF02790">
    <property type="entry name" value="COX2_TM"/>
    <property type="match status" value="1"/>
</dbReference>
<dbReference type="InterPro" id="IPR008972">
    <property type="entry name" value="Cupredoxin"/>
</dbReference>
<evidence type="ECO:0000256" key="16">
    <source>
        <dbReference type="SAM" id="Phobius"/>
    </source>
</evidence>
<feature type="transmembrane region" description="Helical" evidence="16">
    <location>
        <begin position="98"/>
        <end position="120"/>
    </location>
</feature>
<dbReference type="GO" id="GO:0004129">
    <property type="term" value="F:cytochrome-c oxidase activity"/>
    <property type="evidence" value="ECO:0007669"/>
    <property type="project" value="UniProtKB-EC"/>
</dbReference>
<evidence type="ECO:0000256" key="9">
    <source>
        <dbReference type="ARBA" id="ARBA00022989"/>
    </source>
</evidence>
<sequence length="307" mass="34146">MKLLKHHLATIAIIVAIGLTGLMAGAANAAQPTPWQMGMQPAATTVMEDIRWFNDFTLIIISAITVFVAVMLLLVMFKFRKKANPTPSRSSHNTMIEVVWTVVPILILVMISVPSFRLLFKQLDIPEYEMTIKATGYQWYWGYEYADDGMEEVSFDALMLQDDERAELMAEKGLTSAEVPRLLAADYNLVVPVDTTIRVQVTAADVIHSFAVPAFGIKIDAVPYRLNETWFRADNTGMYYGQCSELCGKDHAFMPIAVQVVTREQYKAWADAARSDVDEANTLLSKLIAAQKKVAATAATDVKVVSR</sequence>
<dbReference type="PANTHER" id="PTHR22888">
    <property type="entry name" value="CYTOCHROME C OXIDASE, SUBUNIT II"/>
    <property type="match status" value="1"/>
</dbReference>
<dbReference type="InterPro" id="IPR001505">
    <property type="entry name" value="Copper_CuA"/>
</dbReference>
<dbReference type="InterPro" id="IPR034210">
    <property type="entry name" value="CcO_II_C"/>
</dbReference>
<evidence type="ECO:0000256" key="14">
    <source>
        <dbReference type="RuleBase" id="RU000456"/>
    </source>
</evidence>
<feature type="domain" description="Cytochrome oxidase subunit II copper A binding" evidence="18">
    <location>
        <begin position="127"/>
        <end position="272"/>
    </location>
</feature>
<evidence type="ECO:0000259" key="18">
    <source>
        <dbReference type="PROSITE" id="PS50857"/>
    </source>
</evidence>
<evidence type="ECO:0000256" key="11">
    <source>
        <dbReference type="ARBA" id="ARBA00023136"/>
    </source>
</evidence>
<accession>A0A165YDW2</accession>
<dbReference type="PATRIC" id="fig|989403.3.peg.2423"/>
<feature type="domain" description="Cytochrome oxidase subunit II transmembrane region profile" evidence="19">
    <location>
        <begin position="31"/>
        <end position="126"/>
    </location>
</feature>
<dbReference type="InterPro" id="IPR036257">
    <property type="entry name" value="Cyt_c_oxidase_su2_TM_sf"/>
</dbReference>
<dbReference type="Gene3D" id="2.60.40.420">
    <property type="entry name" value="Cupredoxins - blue copper proteins"/>
    <property type="match status" value="1"/>
</dbReference>
<dbReference type="PROSITE" id="PS50857">
    <property type="entry name" value="COX2_CUA"/>
    <property type="match status" value="1"/>
</dbReference>
<dbReference type="PROSITE" id="PS00078">
    <property type="entry name" value="COX2"/>
    <property type="match status" value="1"/>
</dbReference>
<dbReference type="GO" id="GO:0016491">
    <property type="term" value="F:oxidoreductase activity"/>
    <property type="evidence" value="ECO:0007669"/>
    <property type="project" value="UniProtKB-KW"/>
</dbReference>
<keyword evidence="5 14" id="KW-0812">Transmembrane</keyword>
<dbReference type="AlphaFoldDB" id="A0A165YDW2"/>
<name>A0A165YDW2_9HYPH</name>
<dbReference type="PRINTS" id="PR01166">
    <property type="entry name" value="CYCOXIDASEII"/>
</dbReference>
<keyword evidence="20" id="KW-0560">Oxidoreductase</keyword>
<keyword evidence="4 14" id="KW-0679">Respiratory chain</keyword>
<evidence type="ECO:0000313" key="20">
    <source>
        <dbReference type="EMBL" id="KZL18755.1"/>
    </source>
</evidence>
<comment type="catalytic activity">
    <reaction evidence="13 15">
        <text>4 Fe(II)-[cytochrome c] + O2 + 8 H(+)(in) = 4 Fe(III)-[cytochrome c] + 2 H2O + 4 H(+)(out)</text>
        <dbReference type="Rhea" id="RHEA:11436"/>
        <dbReference type="Rhea" id="RHEA-COMP:10350"/>
        <dbReference type="Rhea" id="RHEA-COMP:14399"/>
        <dbReference type="ChEBI" id="CHEBI:15377"/>
        <dbReference type="ChEBI" id="CHEBI:15378"/>
        <dbReference type="ChEBI" id="CHEBI:15379"/>
        <dbReference type="ChEBI" id="CHEBI:29033"/>
        <dbReference type="ChEBI" id="CHEBI:29034"/>
        <dbReference type="EC" id="7.1.1.9"/>
    </reaction>
</comment>
<evidence type="ECO:0000256" key="17">
    <source>
        <dbReference type="SAM" id="SignalP"/>
    </source>
</evidence>
<keyword evidence="11 16" id="KW-0472">Membrane</keyword>
<comment type="cofactor">
    <cofactor evidence="15">
        <name>Cu cation</name>
        <dbReference type="ChEBI" id="CHEBI:23378"/>
    </cofactor>
    <text evidence="15">Binds a copper A center.</text>
</comment>
<evidence type="ECO:0000256" key="6">
    <source>
        <dbReference type="ARBA" id="ARBA00022723"/>
    </source>
</evidence>
<evidence type="ECO:0000256" key="12">
    <source>
        <dbReference type="ARBA" id="ARBA00024688"/>
    </source>
</evidence>
<keyword evidence="8 14" id="KW-0249">Electron transport</keyword>
<dbReference type="Pfam" id="PF00116">
    <property type="entry name" value="COX2"/>
    <property type="match status" value="1"/>
</dbReference>
<feature type="signal peptide" evidence="17">
    <location>
        <begin position="1"/>
        <end position="29"/>
    </location>
</feature>
<dbReference type="GO" id="GO:0005507">
    <property type="term" value="F:copper ion binding"/>
    <property type="evidence" value="ECO:0007669"/>
    <property type="project" value="InterPro"/>
</dbReference>
<keyword evidence="17" id="KW-0732">Signal</keyword>
<dbReference type="EC" id="7.1.1.9" evidence="15"/>
<gene>
    <name evidence="20" type="primary">ctaC</name>
    <name evidence="20" type="ORF">PsAD2_02270</name>
</gene>
<dbReference type="CDD" id="cd13912">
    <property type="entry name" value="CcO_II_C"/>
    <property type="match status" value="1"/>
</dbReference>
<protein>
    <recommendedName>
        <fullName evidence="15">Cytochrome c oxidase subunit 2</fullName>
        <ecNumber evidence="15">7.1.1.9</ecNumber>
    </recommendedName>
</protein>
<comment type="function">
    <text evidence="12 15">Subunits I and II form the functional core of the enzyme complex. Electrons originating in cytochrome c are transferred via heme a and Cu(A) to the binuclear center formed by heme a3 and Cu(B).</text>
</comment>
<feature type="chain" id="PRO_5007869299" description="Cytochrome c oxidase subunit 2" evidence="17">
    <location>
        <begin position="30"/>
        <end position="307"/>
    </location>
</feature>
<evidence type="ECO:0000256" key="15">
    <source>
        <dbReference type="RuleBase" id="RU004024"/>
    </source>
</evidence>
<dbReference type="InterPro" id="IPR011759">
    <property type="entry name" value="Cyt_c_oxidase_su2_TM_dom"/>
</dbReference>
<evidence type="ECO:0000256" key="7">
    <source>
        <dbReference type="ARBA" id="ARBA00022967"/>
    </source>
</evidence>
<evidence type="ECO:0000313" key="21">
    <source>
        <dbReference type="Proteomes" id="UP000076577"/>
    </source>
</evidence>
<dbReference type="Proteomes" id="UP000076577">
    <property type="component" value="Unassembled WGS sequence"/>
</dbReference>
<evidence type="ECO:0000256" key="4">
    <source>
        <dbReference type="ARBA" id="ARBA00022660"/>
    </source>
</evidence>
<evidence type="ECO:0000256" key="3">
    <source>
        <dbReference type="ARBA" id="ARBA00022448"/>
    </source>
</evidence>
<keyword evidence="9 16" id="KW-1133">Transmembrane helix</keyword>